<keyword evidence="2" id="KW-1185">Reference proteome</keyword>
<accession>A0ABT3N0H5</accession>
<evidence type="ECO:0000313" key="1">
    <source>
        <dbReference type="EMBL" id="MCW7555129.1"/>
    </source>
</evidence>
<sequence>MKTTHLKQGRTQISELLSGATSKEPDAIHLHLDHRHDNSGEFLVFFNDLEQYAKAHNLNVTMREDSNQSPVQYPPIERTSVMEIMIGSSDLMRKFINYAAETYPKYMNENELESDGTCLFIHPQYTSDENNPVDQYIYHYKHAIMLSNPNNCFVSHNYTINLRNRLADMKAMPF</sequence>
<protein>
    <submittedName>
        <fullName evidence="1">Uncharacterized protein</fullName>
    </submittedName>
</protein>
<name>A0ABT3N0H5_9GAMM</name>
<dbReference type="Proteomes" id="UP001209854">
    <property type="component" value="Unassembled WGS sequence"/>
</dbReference>
<dbReference type="RefSeq" id="WP_262564906.1">
    <property type="nucleotide sequence ID" value="NZ_JAPFCC010000001.1"/>
</dbReference>
<comment type="caution">
    <text evidence="1">The sequence shown here is derived from an EMBL/GenBank/DDBJ whole genome shotgun (WGS) entry which is preliminary data.</text>
</comment>
<evidence type="ECO:0000313" key="2">
    <source>
        <dbReference type="Proteomes" id="UP001209854"/>
    </source>
</evidence>
<organism evidence="1 2">
    <name type="scientific">Endozoicomonas gorgoniicola</name>
    <dbReference type="NCBI Taxonomy" id="1234144"/>
    <lineage>
        <taxon>Bacteria</taxon>
        <taxon>Pseudomonadati</taxon>
        <taxon>Pseudomonadota</taxon>
        <taxon>Gammaproteobacteria</taxon>
        <taxon>Oceanospirillales</taxon>
        <taxon>Endozoicomonadaceae</taxon>
        <taxon>Endozoicomonas</taxon>
    </lineage>
</organism>
<dbReference type="EMBL" id="JAPFCC010000001">
    <property type="protein sequence ID" value="MCW7555129.1"/>
    <property type="molecule type" value="Genomic_DNA"/>
</dbReference>
<proteinExistence type="predicted"/>
<reference evidence="1 2" key="1">
    <citation type="submission" date="2022-10" db="EMBL/GenBank/DDBJ databases">
        <title>High-quality genome sequences of two octocoral-associated bacteria, Endozoicomonas euniceicola EF212 and Endozoicomonas gorgoniicola PS125.</title>
        <authorList>
            <person name="Chiou Y.-J."/>
            <person name="Chen Y.-H."/>
        </authorList>
    </citation>
    <scope>NUCLEOTIDE SEQUENCE [LARGE SCALE GENOMIC DNA]</scope>
    <source>
        <strain evidence="1 2">PS125</strain>
    </source>
</reference>
<gene>
    <name evidence="1" type="ORF">NX722_21380</name>
</gene>